<keyword evidence="7" id="KW-1185">Reference proteome</keyword>
<dbReference type="GO" id="GO:0016020">
    <property type="term" value="C:membrane"/>
    <property type="evidence" value="ECO:0007669"/>
    <property type="project" value="UniProtKB-SubCell"/>
</dbReference>
<accession>A0A0N4V2P9</accession>
<keyword evidence="2 5" id="KW-0812">Transmembrane</keyword>
<evidence type="ECO:0000313" key="6">
    <source>
        <dbReference type="EMBL" id="VDD89208.1"/>
    </source>
</evidence>
<dbReference type="InterPro" id="IPR000276">
    <property type="entry name" value="GPCR_Rhodpsn"/>
</dbReference>
<feature type="transmembrane region" description="Helical" evidence="5">
    <location>
        <begin position="181"/>
        <end position="202"/>
    </location>
</feature>
<evidence type="ECO:0000313" key="8">
    <source>
        <dbReference type="WBParaSite" id="EVEC_0000428801-mRNA-1"/>
    </source>
</evidence>
<dbReference type="Gene3D" id="1.20.1070.10">
    <property type="entry name" value="Rhodopsin 7-helix transmembrane proteins"/>
    <property type="match status" value="1"/>
</dbReference>
<dbReference type="PANTHER" id="PTHR22718:SF11">
    <property type="entry name" value="7TM GPCR SERPENTINE RECEPTOR CLASS X (SRX) DOMAIN-CONTAINING PROTEIN"/>
    <property type="match status" value="1"/>
</dbReference>
<evidence type="ECO:0000256" key="4">
    <source>
        <dbReference type="ARBA" id="ARBA00023136"/>
    </source>
</evidence>
<sequence length="377" mass="42435">MTLSGYSDTFGILYMIIGIFGSVCNLATALIIMRYRIYRLSAYTLMANIAIADTVILILAGFICGSVLLQAPRSQYVAVNSLGPCFTTSDNANSTKPENQTKLLFVEYPRMSQYDSMLAGSSSLSETDAVVWKSRFNVVLSFCGIAAWITNGFSYAFLGLNRCVAICFFHTKARVLNTVRNAIVGSSIAWIIGIIVAATATFPEPLLSVRKDLWTISLVPTEWKKQGNAELTLQFFYPSVVCTTATLVYLAKPFMVSSMPQWLLILKHVIWLLGHSCNPLIYAYYNECMRESYRSWLTCVPLRMHFKRSPVPRPSVDLTGHLRRTSHIHTKNSLVRSSLQVQSRNFEQLCQFMTKINLSSETHEGWIDDSNEMEDEI</sequence>
<dbReference type="GO" id="GO:0004930">
    <property type="term" value="F:G protein-coupled receptor activity"/>
    <property type="evidence" value="ECO:0007669"/>
    <property type="project" value="InterPro"/>
</dbReference>
<feature type="transmembrane region" description="Helical" evidence="5">
    <location>
        <begin position="45"/>
        <end position="69"/>
    </location>
</feature>
<feature type="transmembrane region" description="Helical" evidence="5">
    <location>
        <begin position="262"/>
        <end position="285"/>
    </location>
</feature>
<dbReference type="SUPFAM" id="SSF81321">
    <property type="entry name" value="Family A G protein-coupled receptor-like"/>
    <property type="match status" value="2"/>
</dbReference>
<keyword evidence="3 5" id="KW-1133">Transmembrane helix</keyword>
<dbReference type="EMBL" id="UXUI01007735">
    <property type="protein sequence ID" value="VDD89208.1"/>
    <property type="molecule type" value="Genomic_DNA"/>
</dbReference>
<protein>
    <submittedName>
        <fullName evidence="8">G_PROTEIN_RECEP_F1_2 domain-containing protein</fullName>
    </submittedName>
</protein>
<evidence type="ECO:0000313" key="7">
    <source>
        <dbReference type="Proteomes" id="UP000274131"/>
    </source>
</evidence>
<feature type="transmembrane region" description="Helical" evidence="5">
    <location>
        <begin position="138"/>
        <end position="160"/>
    </location>
</feature>
<comment type="subcellular location">
    <subcellularLocation>
        <location evidence="1">Membrane</location>
    </subcellularLocation>
</comment>
<dbReference type="PRINTS" id="PR00237">
    <property type="entry name" value="GPCRRHODOPSN"/>
</dbReference>
<proteinExistence type="predicted"/>
<evidence type="ECO:0000256" key="1">
    <source>
        <dbReference type="ARBA" id="ARBA00004370"/>
    </source>
</evidence>
<dbReference type="Pfam" id="PF10321">
    <property type="entry name" value="7TM_GPCR_Srt"/>
    <property type="match status" value="1"/>
</dbReference>
<evidence type="ECO:0000256" key="2">
    <source>
        <dbReference type="ARBA" id="ARBA00022692"/>
    </source>
</evidence>
<feature type="transmembrane region" description="Helical" evidence="5">
    <location>
        <begin position="12"/>
        <end position="33"/>
    </location>
</feature>
<organism evidence="8">
    <name type="scientific">Enterobius vermicularis</name>
    <name type="common">Human pinworm</name>
    <dbReference type="NCBI Taxonomy" id="51028"/>
    <lineage>
        <taxon>Eukaryota</taxon>
        <taxon>Metazoa</taxon>
        <taxon>Ecdysozoa</taxon>
        <taxon>Nematoda</taxon>
        <taxon>Chromadorea</taxon>
        <taxon>Rhabditida</taxon>
        <taxon>Spirurina</taxon>
        <taxon>Oxyuridomorpha</taxon>
        <taxon>Oxyuroidea</taxon>
        <taxon>Oxyuridae</taxon>
        <taxon>Enterobius</taxon>
    </lineage>
</organism>
<name>A0A0N4V2P9_ENTVE</name>
<evidence type="ECO:0000256" key="3">
    <source>
        <dbReference type="ARBA" id="ARBA00022989"/>
    </source>
</evidence>
<dbReference type="PANTHER" id="PTHR22718">
    <property type="entry name" value="SERPENTINE RECEPTOR, CLASS X"/>
    <property type="match status" value="1"/>
</dbReference>
<gene>
    <name evidence="6" type="ORF">EVEC_LOCUS3996</name>
</gene>
<dbReference type="AlphaFoldDB" id="A0A0N4V2P9"/>
<dbReference type="WBParaSite" id="EVEC_0000428801-mRNA-1">
    <property type="protein sequence ID" value="EVEC_0000428801-mRNA-1"/>
    <property type="gene ID" value="EVEC_0000428801"/>
</dbReference>
<reference evidence="6 7" key="2">
    <citation type="submission" date="2018-10" db="EMBL/GenBank/DDBJ databases">
        <authorList>
            <consortium name="Pathogen Informatics"/>
        </authorList>
    </citation>
    <scope>NUCLEOTIDE SEQUENCE [LARGE SCALE GENOMIC DNA]</scope>
</reference>
<evidence type="ECO:0000256" key="5">
    <source>
        <dbReference type="SAM" id="Phobius"/>
    </source>
</evidence>
<keyword evidence="4 5" id="KW-0472">Membrane</keyword>
<dbReference type="OrthoDB" id="5873683at2759"/>
<reference evidence="8" key="1">
    <citation type="submission" date="2017-02" db="UniProtKB">
        <authorList>
            <consortium name="WormBaseParasite"/>
        </authorList>
    </citation>
    <scope>IDENTIFICATION</scope>
</reference>
<dbReference type="InterPro" id="IPR019425">
    <property type="entry name" value="7TM_GPCR_serpentine_rcpt_Srt"/>
</dbReference>
<dbReference type="Proteomes" id="UP000274131">
    <property type="component" value="Unassembled WGS sequence"/>
</dbReference>